<dbReference type="PANTHER" id="PTHR12326">
    <property type="entry name" value="PLECKSTRIN HOMOLOGY DOMAIN CONTAINING PROTEIN"/>
    <property type="match status" value="1"/>
</dbReference>
<sequence>MEGDLERNNHILGDRWESMMSGHMTRIANEKGLDAQNFRCADCTSPIGIFYGAPRLCWYTGEYYCQNCHLMEENMIPARIIHNWDFRKHKVSKRTMVYLTQQWRDPCIQMDEVNPSGYRYIDELKKLLPLRLQLATLEPYLQTCRMLTPELLSTRLKGLHHMLGNPHIYSPHDLCLVRDGLLYNAINKLVQFGTKHVRQCALCTAKGFVCEICGKDEIIFAFDDMTSQCQQCKGVFHKRCFADRCPRCERRHNRNTPL</sequence>
<name>H2YFY0_CIOSA</name>
<evidence type="ECO:0000256" key="2">
    <source>
        <dbReference type="ARBA" id="ARBA00022737"/>
    </source>
</evidence>
<keyword evidence="2" id="KW-0677">Repeat</keyword>
<evidence type="ECO:0000256" key="4">
    <source>
        <dbReference type="ARBA" id="ARBA00022833"/>
    </source>
</evidence>
<dbReference type="SMART" id="SM01175">
    <property type="entry name" value="DUF4206"/>
    <property type="match status" value="1"/>
</dbReference>
<evidence type="ECO:0000256" key="1">
    <source>
        <dbReference type="ARBA" id="ARBA00022723"/>
    </source>
</evidence>
<reference evidence="7" key="1">
    <citation type="submission" date="2003-08" db="EMBL/GenBank/DDBJ databases">
        <authorList>
            <person name="Birren B."/>
            <person name="Nusbaum C."/>
            <person name="Abebe A."/>
            <person name="Abouelleil A."/>
            <person name="Adekoya E."/>
            <person name="Ait-zahra M."/>
            <person name="Allen N."/>
            <person name="Allen T."/>
            <person name="An P."/>
            <person name="Anderson M."/>
            <person name="Anderson S."/>
            <person name="Arachchi H."/>
            <person name="Armbruster J."/>
            <person name="Bachantsang P."/>
            <person name="Baldwin J."/>
            <person name="Barry A."/>
            <person name="Bayul T."/>
            <person name="Blitshsteyn B."/>
            <person name="Bloom T."/>
            <person name="Blye J."/>
            <person name="Boguslavskiy L."/>
            <person name="Borowsky M."/>
            <person name="Boukhgalter B."/>
            <person name="Brunache A."/>
            <person name="Butler J."/>
            <person name="Calixte N."/>
            <person name="Calvo S."/>
            <person name="Camarata J."/>
            <person name="Campo K."/>
            <person name="Chang J."/>
            <person name="Cheshatsang Y."/>
            <person name="Citroen M."/>
            <person name="Collymore A."/>
            <person name="Considine T."/>
            <person name="Cook A."/>
            <person name="Cooke P."/>
            <person name="Corum B."/>
            <person name="Cuomo C."/>
            <person name="David R."/>
            <person name="Dawoe T."/>
            <person name="Degray S."/>
            <person name="Dodge S."/>
            <person name="Dooley K."/>
            <person name="Dorje P."/>
            <person name="Dorjee K."/>
            <person name="Dorris L."/>
            <person name="Duffey N."/>
            <person name="Dupes A."/>
            <person name="Elkins T."/>
            <person name="Engels R."/>
            <person name="Erickson J."/>
            <person name="Farina A."/>
            <person name="Faro S."/>
            <person name="Ferreira P."/>
            <person name="Fischer H."/>
            <person name="Fitzgerald M."/>
            <person name="Foley K."/>
            <person name="Gage D."/>
            <person name="Galagan J."/>
            <person name="Gearin G."/>
            <person name="Gnerre S."/>
            <person name="Gnirke A."/>
            <person name="Goyette A."/>
            <person name="Graham J."/>
            <person name="Grandbois E."/>
            <person name="Gyaltsen K."/>
            <person name="Hafez N."/>
            <person name="Hagopian D."/>
            <person name="Hagos B."/>
            <person name="Hall J."/>
            <person name="Hatcher B."/>
            <person name="Heller A."/>
            <person name="Higgins H."/>
            <person name="Honan T."/>
            <person name="Horn A."/>
            <person name="Houde N."/>
            <person name="Hughes L."/>
            <person name="Hulme W."/>
            <person name="Husby E."/>
            <person name="Iliev I."/>
            <person name="Jaffe D."/>
            <person name="Jones C."/>
            <person name="Kamal M."/>
            <person name="Kamat A."/>
            <person name="Kamvysselis M."/>
            <person name="Karlsson E."/>
            <person name="Kells C."/>
            <person name="Kieu A."/>
            <person name="Kisner P."/>
            <person name="Kodira C."/>
            <person name="Kulbokas E."/>
            <person name="Labutti K."/>
            <person name="Lama D."/>
            <person name="Landers T."/>
            <person name="Leger J."/>
            <person name="Levine S."/>
            <person name="Lewis D."/>
            <person name="Lewis T."/>
            <person name="Lindblad-toh K."/>
            <person name="Liu X."/>
            <person name="Lokyitsang T."/>
            <person name="Lokyitsang Y."/>
            <person name="Lucien O."/>
            <person name="Lui A."/>
            <person name="Ma L.J."/>
            <person name="Mabbitt R."/>
            <person name="Macdonald J."/>
            <person name="Maclean C."/>
            <person name="Major J."/>
            <person name="Manning J."/>
            <person name="Marabella R."/>
            <person name="Maru K."/>
            <person name="Matthews C."/>
            <person name="Mauceli E."/>
            <person name="Mccarthy M."/>
            <person name="Mcdonough S."/>
            <person name="Mcghee T."/>
            <person name="Meldrim J."/>
            <person name="Meneus L."/>
            <person name="Mesirov J."/>
            <person name="Mihalev A."/>
            <person name="Mihova T."/>
            <person name="Mikkelsen T."/>
            <person name="Mlenga V."/>
            <person name="Moru K."/>
            <person name="Mozes J."/>
            <person name="Mulrain L."/>
            <person name="Munson G."/>
            <person name="Naylor J."/>
            <person name="Newes C."/>
            <person name="Nguyen C."/>
            <person name="Nguyen N."/>
            <person name="Nguyen T."/>
            <person name="Nicol R."/>
            <person name="Nielsen C."/>
            <person name="Nizzari M."/>
            <person name="Norbu C."/>
            <person name="Norbu N."/>
            <person name="O'donnell P."/>
            <person name="Okoawo O."/>
            <person name="O'leary S."/>
            <person name="Omotosho B."/>
            <person name="O'neill K."/>
            <person name="Osman S."/>
            <person name="Parker S."/>
            <person name="Perrin D."/>
            <person name="Phunkhang P."/>
            <person name="Piqani B."/>
            <person name="Purcell S."/>
            <person name="Rachupka T."/>
            <person name="Ramasamy U."/>
            <person name="Rameau R."/>
            <person name="Ray V."/>
            <person name="Raymond C."/>
            <person name="Retta R."/>
            <person name="Richardson S."/>
            <person name="Rise C."/>
            <person name="Rodriguez J."/>
            <person name="Rogers J."/>
            <person name="Rogov P."/>
            <person name="Rutman M."/>
            <person name="Schupbach R."/>
            <person name="Seaman C."/>
            <person name="Settipalli S."/>
            <person name="Sharpe T."/>
            <person name="Sheridan J."/>
            <person name="Sherpa N."/>
            <person name="Shi J."/>
            <person name="Smirnov S."/>
            <person name="Smith C."/>
            <person name="Sougnez C."/>
            <person name="Spencer B."/>
            <person name="Stalker J."/>
            <person name="Stange-thomann N."/>
            <person name="Stavropoulos S."/>
            <person name="Stetson K."/>
            <person name="Stone C."/>
            <person name="Stone S."/>
            <person name="Stubbs M."/>
            <person name="Talamas J."/>
            <person name="Tchuinga P."/>
            <person name="Tenzing P."/>
            <person name="Tesfaye S."/>
            <person name="Theodore J."/>
            <person name="Thoulutsang Y."/>
            <person name="Topham K."/>
            <person name="Towey S."/>
            <person name="Tsamla T."/>
            <person name="Tsomo N."/>
            <person name="Vallee D."/>
            <person name="Vassiliev H."/>
            <person name="Venkataraman V."/>
            <person name="Vinson J."/>
            <person name="Vo A."/>
            <person name="Wade C."/>
            <person name="Wang S."/>
            <person name="Wangchuk T."/>
            <person name="Wangdi T."/>
            <person name="Whittaker C."/>
            <person name="Wilkinson J."/>
            <person name="Wu Y."/>
            <person name="Wyman D."/>
            <person name="Yadav S."/>
            <person name="Yang S."/>
            <person name="Yang X."/>
            <person name="Yeager S."/>
            <person name="Yee E."/>
            <person name="Young G."/>
            <person name="Zainoun J."/>
            <person name="Zembeck L."/>
            <person name="Zimmer A."/>
            <person name="Zody M."/>
            <person name="Lander E."/>
        </authorList>
    </citation>
    <scope>NUCLEOTIDE SEQUENCE [LARGE SCALE GENOMIC DNA]</scope>
</reference>
<evidence type="ECO:0000256" key="3">
    <source>
        <dbReference type="ARBA" id="ARBA00022771"/>
    </source>
</evidence>
<feature type="domain" description="Phorbol-ester/DAG-type" evidence="5">
    <location>
        <begin position="195"/>
        <end position="248"/>
    </location>
</feature>
<evidence type="ECO:0000313" key="6">
    <source>
        <dbReference type="Ensembl" id="ENSCSAVP00000004228.1"/>
    </source>
</evidence>
<proteinExistence type="predicted"/>
<keyword evidence="1" id="KW-0479">Metal-binding</keyword>
<dbReference type="Ensembl" id="ENSCSAVT00000004291.1">
    <property type="protein sequence ID" value="ENSCSAVP00000004228.1"/>
    <property type="gene ID" value="ENSCSAVG00000002493.1"/>
</dbReference>
<keyword evidence="3" id="KW-0863">Zinc-finger</keyword>
<dbReference type="Pfam" id="PF13901">
    <property type="entry name" value="RH_dom"/>
    <property type="match status" value="1"/>
</dbReference>
<organism evidence="6 7">
    <name type="scientific">Ciona savignyi</name>
    <name type="common">Pacific transparent sea squirt</name>
    <dbReference type="NCBI Taxonomy" id="51511"/>
    <lineage>
        <taxon>Eukaryota</taxon>
        <taxon>Metazoa</taxon>
        <taxon>Chordata</taxon>
        <taxon>Tunicata</taxon>
        <taxon>Ascidiacea</taxon>
        <taxon>Phlebobranchia</taxon>
        <taxon>Cionidae</taxon>
        <taxon>Ciona</taxon>
    </lineage>
</organism>
<dbReference type="InterPro" id="IPR051366">
    <property type="entry name" value="DEF8"/>
</dbReference>
<dbReference type="InterPro" id="IPR025258">
    <property type="entry name" value="RH_dom"/>
</dbReference>
<evidence type="ECO:0000259" key="5">
    <source>
        <dbReference type="PROSITE" id="PS50081"/>
    </source>
</evidence>
<reference evidence="6" key="2">
    <citation type="submission" date="2025-08" db="UniProtKB">
        <authorList>
            <consortium name="Ensembl"/>
        </authorList>
    </citation>
    <scope>IDENTIFICATION</scope>
</reference>
<dbReference type="AlphaFoldDB" id="H2YFY0"/>
<dbReference type="PANTHER" id="PTHR12326:SF12">
    <property type="entry name" value="PLECKSTRIN HOMOLOGY AND RUN DOMAIN CONTAINING M1"/>
    <property type="match status" value="1"/>
</dbReference>
<dbReference type="InParanoid" id="H2YFY0"/>
<dbReference type="GeneTree" id="ENSGT00940000168849"/>
<dbReference type="OMA" id="HEPIEQF"/>
<keyword evidence="4" id="KW-0862">Zinc</keyword>
<reference evidence="6" key="3">
    <citation type="submission" date="2025-09" db="UniProtKB">
        <authorList>
            <consortium name="Ensembl"/>
        </authorList>
    </citation>
    <scope>IDENTIFICATION</scope>
</reference>
<evidence type="ECO:0000313" key="7">
    <source>
        <dbReference type="Proteomes" id="UP000007875"/>
    </source>
</evidence>
<dbReference type="HOGENOM" id="CLU_034500_2_0_1"/>
<keyword evidence="7" id="KW-1185">Reference proteome</keyword>
<accession>H2YFY0</accession>
<dbReference type="GO" id="GO:0008270">
    <property type="term" value="F:zinc ion binding"/>
    <property type="evidence" value="ECO:0007669"/>
    <property type="project" value="UniProtKB-KW"/>
</dbReference>
<dbReference type="PROSITE" id="PS50081">
    <property type="entry name" value="ZF_DAG_PE_2"/>
    <property type="match status" value="1"/>
</dbReference>
<dbReference type="eggNOG" id="KOG1829">
    <property type="taxonomic scope" value="Eukaryota"/>
</dbReference>
<dbReference type="InterPro" id="IPR002219">
    <property type="entry name" value="PKC_DAG/PE"/>
</dbReference>
<dbReference type="Proteomes" id="UP000007875">
    <property type="component" value="Unassembled WGS sequence"/>
</dbReference>
<dbReference type="STRING" id="51511.ENSCSAVP00000004228"/>
<protein>
    <recommendedName>
        <fullName evidence="5">Phorbol-ester/DAG-type domain-containing protein</fullName>
    </recommendedName>
</protein>